<dbReference type="HOGENOM" id="CLU_2262058_0_0_10"/>
<dbReference type="Proteomes" id="UP000002028">
    <property type="component" value="Chromosome"/>
</dbReference>
<name>D2QI30_SPILD</name>
<proteinExistence type="predicted"/>
<protein>
    <submittedName>
        <fullName evidence="1">Uncharacterized protein</fullName>
    </submittedName>
</protein>
<organism evidence="1 2">
    <name type="scientific">Spirosoma linguale (strain ATCC 33905 / DSM 74 / LMG 10896 / Claus 1)</name>
    <dbReference type="NCBI Taxonomy" id="504472"/>
    <lineage>
        <taxon>Bacteria</taxon>
        <taxon>Pseudomonadati</taxon>
        <taxon>Bacteroidota</taxon>
        <taxon>Cytophagia</taxon>
        <taxon>Cytophagales</taxon>
        <taxon>Cytophagaceae</taxon>
        <taxon>Spirosoma</taxon>
    </lineage>
</organism>
<evidence type="ECO:0000313" key="2">
    <source>
        <dbReference type="Proteomes" id="UP000002028"/>
    </source>
</evidence>
<dbReference type="KEGG" id="sli:Slin_0861"/>
<dbReference type="RefSeq" id="WP_012925470.1">
    <property type="nucleotide sequence ID" value="NC_013730.1"/>
</dbReference>
<keyword evidence="2" id="KW-1185">Reference proteome</keyword>
<gene>
    <name evidence="1" type="ordered locus">Slin_0861</name>
</gene>
<dbReference type="EMBL" id="CP001769">
    <property type="protein sequence ID" value="ADB36918.1"/>
    <property type="molecule type" value="Genomic_DNA"/>
</dbReference>
<sequence length="103" mass="11940">MSNYLTTNRTTLDQLLVQLQVLYQQLIEQELSSRADYYQQRIQIIEQARIRLSLHQDACLSILDEFMPEYEIISKTLNFQNAPAWDEGAYMGLGTILPEDLVG</sequence>
<accession>D2QI30</accession>
<evidence type="ECO:0000313" key="1">
    <source>
        <dbReference type="EMBL" id="ADB36918.1"/>
    </source>
</evidence>
<reference evidence="1 2" key="1">
    <citation type="journal article" date="2010" name="Stand. Genomic Sci.">
        <title>Complete genome sequence of Spirosoma linguale type strain (1).</title>
        <authorList>
            <person name="Lail K."/>
            <person name="Sikorski J."/>
            <person name="Saunders E."/>
            <person name="Lapidus A."/>
            <person name="Glavina Del Rio T."/>
            <person name="Copeland A."/>
            <person name="Tice H."/>
            <person name="Cheng J.-F."/>
            <person name="Lucas S."/>
            <person name="Nolan M."/>
            <person name="Bruce D."/>
            <person name="Goodwin L."/>
            <person name="Pitluck S."/>
            <person name="Ivanova N."/>
            <person name="Mavromatis K."/>
            <person name="Ovchinnikova G."/>
            <person name="Pati A."/>
            <person name="Chen A."/>
            <person name="Palaniappan K."/>
            <person name="Land M."/>
            <person name="Hauser L."/>
            <person name="Chang Y.-J."/>
            <person name="Jeffries C.D."/>
            <person name="Chain P."/>
            <person name="Brettin T."/>
            <person name="Detter J.C."/>
            <person name="Schuetze A."/>
            <person name="Rohde M."/>
            <person name="Tindall B.J."/>
            <person name="Goeker M."/>
            <person name="Bristow J."/>
            <person name="Eisen J.A."/>
            <person name="Markowitz V."/>
            <person name="Hugenholtz P."/>
            <person name="Kyrpides N.C."/>
            <person name="Klenk H.-P."/>
            <person name="Chen F."/>
        </authorList>
    </citation>
    <scope>NUCLEOTIDE SEQUENCE [LARGE SCALE GENOMIC DNA]</scope>
    <source>
        <strain evidence="2">ATCC 33905 / DSM 74 / LMG 10896 / Claus 1</strain>
    </source>
</reference>
<dbReference type="AlphaFoldDB" id="D2QI30"/>